<gene>
    <name evidence="5" type="ORF">ZIOFF_022463</name>
</gene>
<protein>
    <recommendedName>
        <fullName evidence="4">Pectinesterase inhibitor domain-containing protein</fullName>
    </recommendedName>
</protein>
<dbReference type="SUPFAM" id="SSF101148">
    <property type="entry name" value="Plant invertase/pectin methylesterase inhibitor"/>
    <property type="match status" value="1"/>
</dbReference>
<dbReference type="EMBL" id="JACMSC010000006">
    <property type="protein sequence ID" value="KAG6518976.1"/>
    <property type="molecule type" value="Genomic_DNA"/>
</dbReference>
<evidence type="ECO:0000256" key="3">
    <source>
        <dbReference type="ARBA" id="ARBA00038471"/>
    </source>
</evidence>
<dbReference type="Proteomes" id="UP000734854">
    <property type="component" value="Unassembled WGS sequence"/>
</dbReference>
<comment type="caution">
    <text evidence="5">The sequence shown here is derived from an EMBL/GenBank/DDBJ whole genome shotgun (WGS) entry which is preliminary data.</text>
</comment>
<keyword evidence="1" id="KW-0732">Signal</keyword>
<dbReference type="GO" id="GO:0004857">
    <property type="term" value="F:enzyme inhibitor activity"/>
    <property type="evidence" value="ECO:0007669"/>
    <property type="project" value="InterPro"/>
</dbReference>
<dbReference type="PANTHER" id="PTHR35357">
    <property type="entry name" value="OS02G0537100 PROTEIN"/>
    <property type="match status" value="1"/>
</dbReference>
<dbReference type="InterPro" id="IPR035513">
    <property type="entry name" value="Invertase/methylesterase_inhib"/>
</dbReference>
<dbReference type="SMART" id="SM00856">
    <property type="entry name" value="PMEI"/>
    <property type="match status" value="1"/>
</dbReference>
<dbReference type="CDD" id="cd15800">
    <property type="entry name" value="PMEI-like_2"/>
    <property type="match status" value="1"/>
</dbReference>
<evidence type="ECO:0000313" key="6">
    <source>
        <dbReference type="Proteomes" id="UP000734854"/>
    </source>
</evidence>
<evidence type="ECO:0000256" key="2">
    <source>
        <dbReference type="ARBA" id="ARBA00023157"/>
    </source>
</evidence>
<dbReference type="AlphaFoldDB" id="A0A8J5HLG6"/>
<evidence type="ECO:0000259" key="4">
    <source>
        <dbReference type="SMART" id="SM00856"/>
    </source>
</evidence>
<evidence type="ECO:0000256" key="1">
    <source>
        <dbReference type="ARBA" id="ARBA00022729"/>
    </source>
</evidence>
<sequence>MKACQKSVKVAKVVAGHAAVVSPGMNYQTASNLQVCSGSYDDALDNLNGARIAVKAQDKGTMNSMLSALVTDFSTCEDSFSEMNARSPQAAADKLLTKMASNCLALASLL</sequence>
<dbReference type="PANTHER" id="PTHR35357:SF24">
    <property type="entry name" value="OS04G0587200 PROTEIN"/>
    <property type="match status" value="1"/>
</dbReference>
<keyword evidence="2" id="KW-1015">Disulfide bond</keyword>
<feature type="domain" description="Pectinesterase inhibitor" evidence="4">
    <location>
        <begin position="1"/>
        <end position="106"/>
    </location>
</feature>
<dbReference type="InterPro" id="IPR006501">
    <property type="entry name" value="Pectinesterase_inhib_dom"/>
</dbReference>
<organism evidence="5 6">
    <name type="scientific">Zingiber officinale</name>
    <name type="common">Ginger</name>
    <name type="synonym">Amomum zingiber</name>
    <dbReference type="NCBI Taxonomy" id="94328"/>
    <lineage>
        <taxon>Eukaryota</taxon>
        <taxon>Viridiplantae</taxon>
        <taxon>Streptophyta</taxon>
        <taxon>Embryophyta</taxon>
        <taxon>Tracheophyta</taxon>
        <taxon>Spermatophyta</taxon>
        <taxon>Magnoliopsida</taxon>
        <taxon>Liliopsida</taxon>
        <taxon>Zingiberales</taxon>
        <taxon>Zingiberaceae</taxon>
        <taxon>Zingiber</taxon>
    </lineage>
</organism>
<dbReference type="Pfam" id="PF04043">
    <property type="entry name" value="PMEI"/>
    <property type="match status" value="1"/>
</dbReference>
<proteinExistence type="inferred from homology"/>
<dbReference type="Gene3D" id="1.20.140.40">
    <property type="entry name" value="Invertase/pectin methylesterase inhibitor family protein"/>
    <property type="match status" value="1"/>
</dbReference>
<name>A0A8J5HLG6_ZINOF</name>
<evidence type="ECO:0000313" key="5">
    <source>
        <dbReference type="EMBL" id="KAG6518976.1"/>
    </source>
</evidence>
<comment type="similarity">
    <text evidence="3">Belongs to the PMEI family.</text>
</comment>
<keyword evidence="6" id="KW-1185">Reference proteome</keyword>
<accession>A0A8J5HLG6</accession>
<dbReference type="NCBIfam" id="TIGR01614">
    <property type="entry name" value="PME_inhib"/>
    <property type="match status" value="1"/>
</dbReference>
<reference evidence="5 6" key="1">
    <citation type="submission" date="2020-08" db="EMBL/GenBank/DDBJ databases">
        <title>Plant Genome Project.</title>
        <authorList>
            <person name="Zhang R.-G."/>
        </authorList>
    </citation>
    <scope>NUCLEOTIDE SEQUENCE [LARGE SCALE GENOMIC DNA]</scope>
    <source>
        <tissue evidence="5">Rhizome</tissue>
    </source>
</reference>